<dbReference type="EMBL" id="JBHSKF010000012">
    <property type="protein sequence ID" value="MFC5289727.1"/>
    <property type="molecule type" value="Genomic_DNA"/>
</dbReference>
<name>A0ABW0EQN3_9PSEU</name>
<proteinExistence type="predicted"/>
<gene>
    <name evidence="1" type="ORF">ACFPM7_21965</name>
</gene>
<accession>A0ABW0EQN3</accession>
<protein>
    <submittedName>
        <fullName evidence="1">Uncharacterized protein</fullName>
    </submittedName>
</protein>
<reference evidence="2" key="1">
    <citation type="journal article" date="2019" name="Int. J. Syst. Evol. Microbiol.">
        <title>The Global Catalogue of Microorganisms (GCM) 10K type strain sequencing project: providing services to taxonomists for standard genome sequencing and annotation.</title>
        <authorList>
            <consortium name="The Broad Institute Genomics Platform"/>
            <consortium name="The Broad Institute Genome Sequencing Center for Infectious Disease"/>
            <person name="Wu L."/>
            <person name="Ma J."/>
        </authorList>
    </citation>
    <scope>NUCLEOTIDE SEQUENCE [LARGE SCALE GENOMIC DNA]</scope>
    <source>
        <strain evidence="2">CCUG 59778</strain>
    </source>
</reference>
<sequence>MRDLITRLRNRGSATSEETLRLWIGYHFCGDAEGSTVRTTLGCPLGIPPR</sequence>
<evidence type="ECO:0000313" key="1">
    <source>
        <dbReference type="EMBL" id="MFC5289727.1"/>
    </source>
</evidence>
<keyword evidence="2" id="KW-1185">Reference proteome</keyword>
<dbReference type="RefSeq" id="WP_378249579.1">
    <property type="nucleotide sequence ID" value="NZ_JBHSKF010000012.1"/>
</dbReference>
<evidence type="ECO:0000313" key="2">
    <source>
        <dbReference type="Proteomes" id="UP001596157"/>
    </source>
</evidence>
<dbReference type="Proteomes" id="UP001596157">
    <property type="component" value="Unassembled WGS sequence"/>
</dbReference>
<organism evidence="1 2">
    <name type="scientific">Actinokineospora guangxiensis</name>
    <dbReference type="NCBI Taxonomy" id="1490288"/>
    <lineage>
        <taxon>Bacteria</taxon>
        <taxon>Bacillati</taxon>
        <taxon>Actinomycetota</taxon>
        <taxon>Actinomycetes</taxon>
        <taxon>Pseudonocardiales</taxon>
        <taxon>Pseudonocardiaceae</taxon>
        <taxon>Actinokineospora</taxon>
    </lineage>
</organism>
<comment type="caution">
    <text evidence="1">The sequence shown here is derived from an EMBL/GenBank/DDBJ whole genome shotgun (WGS) entry which is preliminary data.</text>
</comment>